<comment type="caution">
    <text evidence="2">The sequence shown here is derived from an EMBL/GenBank/DDBJ whole genome shotgun (WGS) entry which is preliminary data.</text>
</comment>
<organism evidence="2 3">
    <name type="scientific">Trinickia dinghuensis</name>
    <dbReference type="NCBI Taxonomy" id="2291023"/>
    <lineage>
        <taxon>Bacteria</taxon>
        <taxon>Pseudomonadati</taxon>
        <taxon>Pseudomonadota</taxon>
        <taxon>Betaproteobacteria</taxon>
        <taxon>Burkholderiales</taxon>
        <taxon>Burkholderiaceae</taxon>
        <taxon>Trinickia</taxon>
    </lineage>
</organism>
<feature type="domain" description="Phosphoribulokinase/uridine kinase" evidence="1">
    <location>
        <begin position="36"/>
        <end position="178"/>
    </location>
</feature>
<dbReference type="Proteomes" id="UP000256838">
    <property type="component" value="Unassembled WGS sequence"/>
</dbReference>
<dbReference type="GO" id="GO:0005524">
    <property type="term" value="F:ATP binding"/>
    <property type="evidence" value="ECO:0007669"/>
    <property type="project" value="InterPro"/>
</dbReference>
<name>A0A3D8JXD9_9BURK</name>
<evidence type="ECO:0000313" key="3">
    <source>
        <dbReference type="Proteomes" id="UP000256838"/>
    </source>
</evidence>
<dbReference type="AlphaFoldDB" id="A0A3D8JXD9"/>
<proteinExistence type="predicted"/>
<dbReference type="OrthoDB" id="1550976at2"/>
<keyword evidence="2" id="KW-0808">Transferase</keyword>
<dbReference type="GO" id="GO:0016301">
    <property type="term" value="F:kinase activity"/>
    <property type="evidence" value="ECO:0007669"/>
    <property type="project" value="UniProtKB-KW"/>
</dbReference>
<dbReference type="Gene3D" id="3.40.50.300">
    <property type="entry name" value="P-loop containing nucleotide triphosphate hydrolases"/>
    <property type="match status" value="1"/>
</dbReference>
<keyword evidence="2" id="KW-0418">Kinase</keyword>
<protein>
    <submittedName>
        <fullName evidence="2">Nucleoside/nucleotide kinase family protein</fullName>
    </submittedName>
</protein>
<sequence>MEPFAVNIETPESRRVDLAQLIEHLLDMPGDTRKLVGIAGAPGAGKSTFVETLRDSLNRHRPGFAHILAMDGYHFDDRVLEARGDRARKGAPHTFDVGGLEAMLERLSEDNGKDIAVPVFDRSIEIARAGAEIIPASARLVLVEGNYLLLDDPAWAPLRQHFNVTVMLEVPREVLIDRLAARWHGYGMDEAAVREKLDGNDLPNADLVLSHSVAAQLVVANF</sequence>
<dbReference type="EMBL" id="QRGA01000009">
    <property type="protein sequence ID" value="RDU97709.1"/>
    <property type="molecule type" value="Genomic_DNA"/>
</dbReference>
<dbReference type="Pfam" id="PF00485">
    <property type="entry name" value="PRK"/>
    <property type="match status" value="1"/>
</dbReference>
<dbReference type="SUPFAM" id="SSF52540">
    <property type="entry name" value="P-loop containing nucleoside triphosphate hydrolases"/>
    <property type="match status" value="1"/>
</dbReference>
<accession>A0A3D8JXD9</accession>
<dbReference type="PANTHER" id="PTHR10285">
    <property type="entry name" value="URIDINE KINASE"/>
    <property type="match status" value="1"/>
</dbReference>
<evidence type="ECO:0000259" key="1">
    <source>
        <dbReference type="Pfam" id="PF00485"/>
    </source>
</evidence>
<gene>
    <name evidence="2" type="ORF">DWV00_17755</name>
</gene>
<reference evidence="2 3" key="1">
    <citation type="submission" date="2018-08" db="EMBL/GenBank/DDBJ databases">
        <title>Paraburkholderia sp. DHOM06 isolated from forest soil.</title>
        <authorList>
            <person name="Gao Z.-H."/>
            <person name="Qiu L.-H."/>
        </authorList>
    </citation>
    <scope>NUCLEOTIDE SEQUENCE [LARGE SCALE GENOMIC DNA]</scope>
    <source>
        <strain evidence="2 3">DHOM06</strain>
    </source>
</reference>
<dbReference type="InterPro" id="IPR027417">
    <property type="entry name" value="P-loop_NTPase"/>
</dbReference>
<keyword evidence="3" id="KW-1185">Reference proteome</keyword>
<evidence type="ECO:0000313" key="2">
    <source>
        <dbReference type="EMBL" id="RDU97709.1"/>
    </source>
</evidence>
<dbReference type="InterPro" id="IPR006083">
    <property type="entry name" value="PRK/URK"/>
</dbReference>